<dbReference type="InterPro" id="IPR023574">
    <property type="entry name" value="Ribosomal_uL4_dom_sf"/>
</dbReference>
<dbReference type="GO" id="GO:0005840">
    <property type="term" value="C:ribosome"/>
    <property type="evidence" value="ECO:0007669"/>
    <property type="project" value="UniProtKB-KW"/>
</dbReference>
<accession>A0A1Z1M964</accession>
<evidence type="ECO:0000256" key="3">
    <source>
        <dbReference type="ARBA" id="ARBA00022730"/>
    </source>
</evidence>
<dbReference type="InterPro" id="IPR002136">
    <property type="entry name" value="Ribosomal_uL4"/>
</dbReference>
<evidence type="ECO:0000256" key="8">
    <source>
        <dbReference type="HAMAP-Rule" id="MF_01328"/>
    </source>
</evidence>
<comment type="subcellular location">
    <subcellularLocation>
        <location evidence="8">Plastid</location>
        <location evidence="8">Chloroplast</location>
    </subcellularLocation>
</comment>
<keyword evidence="5 8" id="KW-0689">Ribosomal protein</keyword>
<evidence type="ECO:0000256" key="2">
    <source>
        <dbReference type="ARBA" id="ARBA00010528"/>
    </source>
</evidence>
<dbReference type="EMBL" id="MF101423">
    <property type="protein sequence ID" value="ARW62526.1"/>
    <property type="molecule type" value="Genomic_DNA"/>
</dbReference>
<keyword evidence="4 8" id="KW-0694">RNA-binding</keyword>
<geneLocation type="chloroplast" evidence="10"/>
<evidence type="ECO:0000256" key="4">
    <source>
        <dbReference type="ARBA" id="ARBA00022884"/>
    </source>
</evidence>
<keyword evidence="10" id="KW-0934">Plastid</keyword>
<feature type="compositionally biased region" description="Polar residues" evidence="9">
    <location>
        <begin position="43"/>
        <end position="55"/>
    </location>
</feature>
<dbReference type="SUPFAM" id="SSF52166">
    <property type="entry name" value="Ribosomal protein L4"/>
    <property type="match status" value="1"/>
</dbReference>
<evidence type="ECO:0000313" key="10">
    <source>
        <dbReference type="EMBL" id="ARW62526.1"/>
    </source>
</evidence>
<dbReference type="GO" id="GO:0009507">
    <property type="term" value="C:chloroplast"/>
    <property type="evidence" value="ECO:0007669"/>
    <property type="project" value="UniProtKB-SubCell"/>
</dbReference>
<keyword evidence="3 8" id="KW-0699">rRNA-binding</keyword>
<protein>
    <recommendedName>
        <fullName evidence="7 8">Large ribosomal subunit protein uL4c</fullName>
    </recommendedName>
</protein>
<dbReference type="AlphaFoldDB" id="A0A1Z1M964"/>
<proteinExistence type="inferred from homology"/>
<dbReference type="PANTHER" id="PTHR10746">
    <property type="entry name" value="50S RIBOSOMAL PROTEIN L4"/>
    <property type="match status" value="1"/>
</dbReference>
<organism evidence="10">
    <name type="scientific">Polysiphonia sertularioides</name>
    <dbReference type="NCBI Taxonomy" id="945028"/>
    <lineage>
        <taxon>Eukaryota</taxon>
        <taxon>Rhodophyta</taxon>
        <taxon>Florideophyceae</taxon>
        <taxon>Rhodymeniophycidae</taxon>
        <taxon>Ceramiales</taxon>
        <taxon>Rhodomelaceae</taxon>
        <taxon>Polysiphonioideae</taxon>
        <taxon>Polysiphonia</taxon>
    </lineage>
</organism>
<dbReference type="GeneID" id="33355744"/>
<sequence length="213" mass="24408">MSKVKILNYKIKDRNTENSSIQLRISENEEGQMYIIHKALKQQLNNKRTRNANSKTRSEVQGGGRKPWKQKGTGRARAGSSRSPLWRGGGVIFGPRTQTYRSKINKKERRLAINTLLYNKFKKTIVVEELLQHITKPNTKKAVQEIEKFGINVKKNEKILIAIKESKQNIYLSLRNIKNIEIIEVKSINILSLLQADTLLITNEALQNLSSTI</sequence>
<keyword evidence="6 8" id="KW-0687">Ribonucleoprotein</keyword>
<evidence type="ECO:0000256" key="7">
    <source>
        <dbReference type="ARBA" id="ARBA00035208"/>
    </source>
</evidence>
<dbReference type="RefSeq" id="YP_009393964.1">
    <property type="nucleotide sequence ID" value="NC_035270.1"/>
</dbReference>
<evidence type="ECO:0000256" key="9">
    <source>
        <dbReference type="SAM" id="MobiDB-lite"/>
    </source>
</evidence>
<dbReference type="GO" id="GO:0019843">
    <property type="term" value="F:rRNA binding"/>
    <property type="evidence" value="ECO:0007669"/>
    <property type="project" value="UniProtKB-UniRule"/>
</dbReference>
<evidence type="ECO:0000256" key="5">
    <source>
        <dbReference type="ARBA" id="ARBA00022980"/>
    </source>
</evidence>
<dbReference type="Pfam" id="PF00573">
    <property type="entry name" value="Ribosomal_L4"/>
    <property type="match status" value="1"/>
</dbReference>
<comment type="similarity">
    <text evidence="2 8">Belongs to the universal ribosomal protein uL4 family.</text>
</comment>
<dbReference type="GO" id="GO:0003735">
    <property type="term" value="F:structural constituent of ribosome"/>
    <property type="evidence" value="ECO:0007669"/>
    <property type="project" value="InterPro"/>
</dbReference>
<dbReference type="Gene3D" id="3.40.1370.10">
    <property type="match status" value="1"/>
</dbReference>
<feature type="region of interest" description="Disordered" evidence="9">
    <location>
        <begin position="43"/>
        <end position="83"/>
    </location>
</feature>
<gene>
    <name evidence="8 10" type="primary">rpl4</name>
</gene>
<comment type="function">
    <text evidence="1 8">Probably binds the 23S rRNA.</text>
</comment>
<keyword evidence="10" id="KW-0150">Chloroplast</keyword>
<dbReference type="PANTHER" id="PTHR10746:SF17">
    <property type="entry name" value="LARGE RIBOSOMAL SUBUNIT PROTEIN UL4C"/>
    <property type="match status" value="1"/>
</dbReference>
<dbReference type="HAMAP" id="MF_01328_B">
    <property type="entry name" value="Ribosomal_uL4_B"/>
    <property type="match status" value="1"/>
</dbReference>
<evidence type="ECO:0000256" key="6">
    <source>
        <dbReference type="ARBA" id="ARBA00023274"/>
    </source>
</evidence>
<reference evidence="10" key="1">
    <citation type="journal article" date="2017" name="J. Phycol.">
        <title>Analysis of chloroplast genomes and a supermatrix inform reclassification of the Rhodomelaceae (Rhodophyta).</title>
        <authorList>
            <person name="Diaz-Tapia P."/>
            <person name="Maggs C.A."/>
            <person name="West J.A."/>
            <person name="Verbruggen H."/>
        </authorList>
    </citation>
    <scope>NUCLEOTIDE SEQUENCE</scope>
    <source>
        <strain evidence="10">PD0863</strain>
    </source>
</reference>
<dbReference type="NCBIfam" id="TIGR03953">
    <property type="entry name" value="rplD_bact"/>
    <property type="match status" value="1"/>
</dbReference>
<dbReference type="GO" id="GO:0006412">
    <property type="term" value="P:translation"/>
    <property type="evidence" value="ECO:0007669"/>
    <property type="project" value="UniProtKB-UniRule"/>
</dbReference>
<dbReference type="InterPro" id="IPR013005">
    <property type="entry name" value="Ribosomal_uL4-like"/>
</dbReference>
<dbReference type="GO" id="GO:1990904">
    <property type="term" value="C:ribonucleoprotein complex"/>
    <property type="evidence" value="ECO:0007669"/>
    <property type="project" value="UniProtKB-KW"/>
</dbReference>
<name>A0A1Z1M964_9FLOR</name>
<comment type="subunit">
    <text evidence="8">Part of the 50S ribosomal subunit.</text>
</comment>
<evidence type="ECO:0000256" key="1">
    <source>
        <dbReference type="ARBA" id="ARBA00004083"/>
    </source>
</evidence>